<reference evidence="1 2" key="1">
    <citation type="journal article" date="2015" name="Nature">
        <title>rRNA introns, odd ribosomes, and small enigmatic genomes across a large radiation of phyla.</title>
        <authorList>
            <person name="Brown C.T."/>
            <person name="Hug L.A."/>
            <person name="Thomas B.C."/>
            <person name="Sharon I."/>
            <person name="Castelle C.J."/>
            <person name="Singh A."/>
            <person name="Wilkins M.J."/>
            <person name="Williams K.H."/>
            <person name="Banfield J.F."/>
        </authorList>
    </citation>
    <scope>NUCLEOTIDE SEQUENCE [LARGE SCALE GENOMIC DNA]</scope>
</reference>
<proteinExistence type="predicted"/>
<feature type="non-terminal residue" evidence="1">
    <location>
        <position position="1"/>
    </location>
</feature>
<comment type="caution">
    <text evidence="1">The sequence shown here is derived from an EMBL/GenBank/DDBJ whole genome shotgun (WGS) entry which is preliminary data.</text>
</comment>
<gene>
    <name evidence="1" type="ORF">UR34_C0005G0001</name>
</gene>
<dbReference type="EMBL" id="LBOV01000005">
    <property type="protein sequence ID" value="KKP44178.1"/>
    <property type="molecule type" value="Genomic_DNA"/>
</dbReference>
<evidence type="ECO:0000313" key="2">
    <source>
        <dbReference type="Proteomes" id="UP000034302"/>
    </source>
</evidence>
<dbReference type="Proteomes" id="UP000034302">
    <property type="component" value="Unassembled WGS sequence"/>
</dbReference>
<sequence length="199" mass="21689">KLNMRQILTSAMIIAALGALVVNSTFALFTDQEIIAGNTVATGELALTLNHTAGKPYDIQNAYPGFEDGWEYMDIFNSGLMPFEGYVSFEKTGGSTDLYNALKMEMEEAGGDSVCNTNDFGENPIYNGFVKDFAPQTLVSHLWQHANEEDASGSPADNIRAGWTMRVCQKLSIDSEAGNEIMGESVTFSEIVDAMQDND</sequence>
<accession>A0A0F9ZJ08</accession>
<organism evidence="1 2">
    <name type="scientific">candidate division WS6 bacterium GW2011_GWC1_33_20</name>
    <dbReference type="NCBI Taxonomy" id="1619089"/>
    <lineage>
        <taxon>Bacteria</taxon>
        <taxon>Candidatus Dojkabacteria</taxon>
    </lineage>
</organism>
<dbReference type="AlphaFoldDB" id="A0A0F9ZJ08"/>
<name>A0A0F9ZJ08_9BACT</name>
<protein>
    <submittedName>
        <fullName evidence="1">Uncharacterized protein</fullName>
    </submittedName>
</protein>
<evidence type="ECO:0000313" key="1">
    <source>
        <dbReference type="EMBL" id="KKP44178.1"/>
    </source>
</evidence>